<evidence type="ECO:0000313" key="3">
    <source>
        <dbReference type="Proteomes" id="UP001066276"/>
    </source>
</evidence>
<organism evidence="2 3">
    <name type="scientific">Pleurodeles waltl</name>
    <name type="common">Iberian ribbed newt</name>
    <dbReference type="NCBI Taxonomy" id="8319"/>
    <lineage>
        <taxon>Eukaryota</taxon>
        <taxon>Metazoa</taxon>
        <taxon>Chordata</taxon>
        <taxon>Craniata</taxon>
        <taxon>Vertebrata</taxon>
        <taxon>Euteleostomi</taxon>
        <taxon>Amphibia</taxon>
        <taxon>Batrachia</taxon>
        <taxon>Caudata</taxon>
        <taxon>Salamandroidea</taxon>
        <taxon>Salamandridae</taxon>
        <taxon>Pleurodelinae</taxon>
        <taxon>Pleurodeles</taxon>
    </lineage>
</organism>
<reference evidence="2" key="1">
    <citation type="journal article" date="2022" name="bioRxiv">
        <title>Sequencing and chromosome-scale assembly of the giantPleurodeles waltlgenome.</title>
        <authorList>
            <person name="Brown T."/>
            <person name="Elewa A."/>
            <person name="Iarovenko S."/>
            <person name="Subramanian E."/>
            <person name="Araus A.J."/>
            <person name="Petzold A."/>
            <person name="Susuki M."/>
            <person name="Suzuki K.-i.T."/>
            <person name="Hayashi T."/>
            <person name="Toyoda A."/>
            <person name="Oliveira C."/>
            <person name="Osipova E."/>
            <person name="Leigh N.D."/>
            <person name="Simon A."/>
            <person name="Yun M.H."/>
        </authorList>
    </citation>
    <scope>NUCLEOTIDE SEQUENCE</scope>
    <source>
        <strain evidence="2">20211129_DDA</strain>
        <tissue evidence="2">Liver</tissue>
    </source>
</reference>
<accession>A0AAV7PRM2</accession>
<evidence type="ECO:0000313" key="2">
    <source>
        <dbReference type="EMBL" id="KAJ1130091.1"/>
    </source>
</evidence>
<dbReference type="AlphaFoldDB" id="A0AAV7PRM2"/>
<feature type="region of interest" description="Disordered" evidence="1">
    <location>
        <begin position="43"/>
        <end position="68"/>
    </location>
</feature>
<name>A0AAV7PRM2_PLEWA</name>
<gene>
    <name evidence="2" type="ORF">NDU88_008447</name>
</gene>
<evidence type="ECO:0000256" key="1">
    <source>
        <dbReference type="SAM" id="MobiDB-lite"/>
    </source>
</evidence>
<proteinExistence type="predicted"/>
<sequence>MIGRDRRELIEGEMARSQLPSNCYKAIRANEVSKPSFNNYPGGAAGKSEPLVTSLEPAADPGSGCLEHRPPSHRSGAWWCSATGRVGVCSLSRPVCLVGRPARVRPAGVQSILEGHSGLPALALSAAGSGTGAPSVRSHRLLEQAGRGAGA</sequence>
<dbReference type="EMBL" id="JANPWB010000011">
    <property type="protein sequence ID" value="KAJ1130091.1"/>
    <property type="molecule type" value="Genomic_DNA"/>
</dbReference>
<keyword evidence="3" id="KW-1185">Reference proteome</keyword>
<dbReference type="Proteomes" id="UP001066276">
    <property type="component" value="Chromosome 7"/>
</dbReference>
<protein>
    <submittedName>
        <fullName evidence="2">Uncharacterized protein</fullName>
    </submittedName>
</protein>
<comment type="caution">
    <text evidence="2">The sequence shown here is derived from an EMBL/GenBank/DDBJ whole genome shotgun (WGS) entry which is preliminary data.</text>
</comment>